<dbReference type="InterPro" id="IPR014227">
    <property type="entry name" value="YtvI-like"/>
</dbReference>
<sequence length="373" mass="41470">MNKKGLYIRIGVTLLLAAAIVLLCIFVLPRLIRFFFPFVIGWIIAMIANPLVRFMEKRIKIVRKHSSAIIIIAVLAAVIGIIYGVGSFLIRELLQFLRDMPDIYTALSLKFDLFINKAGKLVDKLPNTDNSSLDRLANTINSGIANFMANYELPSFSEAGNFAKNIADGIFSAIIILISSYFFIADRDKIVAAVRRIIPNYILEQFDMVVNNFKQAIGGYFRAQFKLMLIVFAILWLGFAILGVKYSILLAIVVAFIDLLPFFGTGAVIGPWVVYDLIIGKYADAIFLVVIYLLCQIIKQVLQPKMVGDSIGISPLSTLFFMFIGYKLGGFGGLIIGIPIGMVIVNFYHSGLFDSVIRGVKILAADLAEFMKF</sequence>
<reference evidence="7 8" key="1">
    <citation type="submission" date="2016-10" db="EMBL/GenBank/DDBJ databases">
        <authorList>
            <person name="de Groot N.N."/>
        </authorList>
    </citation>
    <scope>NUCLEOTIDE SEQUENCE [LARGE SCALE GENOMIC DNA]</scope>
    <source>
        <strain evidence="7 8">DSM 1801</strain>
    </source>
</reference>
<evidence type="ECO:0000256" key="5">
    <source>
        <dbReference type="ARBA" id="ARBA00023136"/>
    </source>
</evidence>
<evidence type="ECO:0000256" key="4">
    <source>
        <dbReference type="ARBA" id="ARBA00022989"/>
    </source>
</evidence>
<dbReference type="NCBIfam" id="TIGR02872">
    <property type="entry name" value="spore_ytvI"/>
    <property type="match status" value="1"/>
</dbReference>
<dbReference type="GO" id="GO:0055085">
    <property type="term" value="P:transmembrane transport"/>
    <property type="evidence" value="ECO:0007669"/>
    <property type="project" value="TreeGrafter"/>
</dbReference>
<dbReference type="Proteomes" id="UP000199800">
    <property type="component" value="Unassembled WGS sequence"/>
</dbReference>
<keyword evidence="3 6" id="KW-0812">Transmembrane</keyword>
<feature type="transmembrane region" description="Helical" evidence="6">
    <location>
        <begin position="227"/>
        <end position="257"/>
    </location>
</feature>
<dbReference type="InterPro" id="IPR002549">
    <property type="entry name" value="AI-2E-like"/>
</dbReference>
<name>A0A1H9YL07_9FIRM</name>
<feature type="transmembrane region" description="Helical" evidence="6">
    <location>
        <begin position="166"/>
        <end position="185"/>
    </location>
</feature>
<dbReference type="PANTHER" id="PTHR21716">
    <property type="entry name" value="TRANSMEMBRANE PROTEIN"/>
    <property type="match status" value="1"/>
</dbReference>
<feature type="transmembrane region" description="Helical" evidence="6">
    <location>
        <begin position="269"/>
        <end position="294"/>
    </location>
</feature>
<accession>A0A1H9YL07</accession>
<dbReference type="OrthoDB" id="9774361at2"/>
<feature type="transmembrane region" description="Helical" evidence="6">
    <location>
        <begin position="67"/>
        <end position="90"/>
    </location>
</feature>
<dbReference type="RefSeq" id="WP_092475489.1">
    <property type="nucleotide sequence ID" value="NZ_FOHN01000002.1"/>
</dbReference>
<comment type="similarity">
    <text evidence="2">Belongs to the autoinducer-2 exporter (AI-2E) (TC 2.A.86) family.</text>
</comment>
<evidence type="ECO:0000256" key="1">
    <source>
        <dbReference type="ARBA" id="ARBA00004141"/>
    </source>
</evidence>
<dbReference type="GO" id="GO:0016020">
    <property type="term" value="C:membrane"/>
    <property type="evidence" value="ECO:0007669"/>
    <property type="project" value="UniProtKB-SubCell"/>
</dbReference>
<gene>
    <name evidence="7" type="ORF">SAMN04487772_10280</name>
</gene>
<comment type="subcellular location">
    <subcellularLocation>
        <location evidence="1">Membrane</location>
        <topology evidence="1">Multi-pass membrane protein</topology>
    </subcellularLocation>
</comment>
<evidence type="ECO:0000256" key="3">
    <source>
        <dbReference type="ARBA" id="ARBA00022692"/>
    </source>
</evidence>
<protein>
    <submittedName>
        <fullName evidence="7">Sporulation integral membrane protein YtvI</fullName>
    </submittedName>
</protein>
<feature type="transmembrane region" description="Helical" evidence="6">
    <location>
        <begin position="34"/>
        <end position="55"/>
    </location>
</feature>
<keyword evidence="8" id="KW-1185">Reference proteome</keyword>
<dbReference type="STRING" id="29364.SAMN04487772_10280"/>
<proteinExistence type="inferred from homology"/>
<keyword evidence="4 6" id="KW-1133">Transmembrane helix</keyword>
<keyword evidence="5 6" id="KW-0472">Membrane</keyword>
<feature type="transmembrane region" description="Helical" evidence="6">
    <location>
        <begin position="306"/>
        <end position="324"/>
    </location>
</feature>
<dbReference type="Pfam" id="PF01594">
    <property type="entry name" value="AI-2E_transport"/>
    <property type="match status" value="1"/>
</dbReference>
<evidence type="ECO:0000256" key="2">
    <source>
        <dbReference type="ARBA" id="ARBA00009773"/>
    </source>
</evidence>
<feature type="transmembrane region" description="Helical" evidence="6">
    <location>
        <begin position="7"/>
        <end position="28"/>
    </location>
</feature>
<evidence type="ECO:0000256" key="6">
    <source>
        <dbReference type="SAM" id="Phobius"/>
    </source>
</evidence>
<evidence type="ECO:0000313" key="8">
    <source>
        <dbReference type="Proteomes" id="UP000199800"/>
    </source>
</evidence>
<evidence type="ECO:0000313" key="7">
    <source>
        <dbReference type="EMBL" id="SES69738.1"/>
    </source>
</evidence>
<organism evidence="7 8">
    <name type="scientific">[Clostridium] polysaccharolyticum</name>
    <dbReference type="NCBI Taxonomy" id="29364"/>
    <lineage>
        <taxon>Bacteria</taxon>
        <taxon>Bacillati</taxon>
        <taxon>Bacillota</taxon>
        <taxon>Clostridia</taxon>
        <taxon>Lachnospirales</taxon>
        <taxon>Lachnospiraceae</taxon>
    </lineage>
</organism>
<feature type="transmembrane region" description="Helical" evidence="6">
    <location>
        <begin position="330"/>
        <end position="348"/>
    </location>
</feature>
<dbReference type="PANTHER" id="PTHR21716:SF68">
    <property type="entry name" value="TRANSPORT PROTEIN YTVI-RELATED"/>
    <property type="match status" value="1"/>
</dbReference>
<dbReference type="AlphaFoldDB" id="A0A1H9YL07"/>
<dbReference type="EMBL" id="FOHN01000002">
    <property type="protein sequence ID" value="SES69738.1"/>
    <property type="molecule type" value="Genomic_DNA"/>
</dbReference>